<evidence type="ECO:0000313" key="2">
    <source>
        <dbReference type="EMBL" id="GFY75880.1"/>
    </source>
</evidence>
<reference evidence="2" key="1">
    <citation type="submission" date="2020-08" db="EMBL/GenBank/DDBJ databases">
        <title>Multicomponent nature underlies the extraordinary mechanical properties of spider dragline silk.</title>
        <authorList>
            <person name="Kono N."/>
            <person name="Nakamura H."/>
            <person name="Mori M."/>
            <person name="Yoshida Y."/>
            <person name="Ohtoshi R."/>
            <person name="Malay A.D."/>
            <person name="Moran D.A.P."/>
            <person name="Tomita M."/>
            <person name="Numata K."/>
            <person name="Arakawa K."/>
        </authorList>
    </citation>
    <scope>NUCLEOTIDE SEQUENCE</scope>
</reference>
<evidence type="ECO:0000256" key="1">
    <source>
        <dbReference type="SAM" id="MobiDB-lite"/>
    </source>
</evidence>
<dbReference type="AlphaFoldDB" id="A0A8X6YMT1"/>
<sequence length="89" mass="9799">MAQVTSQGDPLTSRRPSTCGGGVQNLLFPDQTQSRLVGRSLCRIGTPPLYFFLNLLGFCRSLKLLLSCPITGLILIYQCQWLPSPAGEW</sequence>
<comment type="caution">
    <text evidence="2">The sequence shown here is derived from an EMBL/GenBank/DDBJ whole genome shotgun (WGS) entry which is preliminary data.</text>
</comment>
<feature type="compositionally biased region" description="Polar residues" evidence="1">
    <location>
        <begin position="1"/>
        <end position="16"/>
    </location>
</feature>
<gene>
    <name evidence="2" type="ORF">TNIN_58121</name>
</gene>
<protein>
    <submittedName>
        <fullName evidence="2">Uncharacterized protein</fullName>
    </submittedName>
</protein>
<accession>A0A8X6YMT1</accession>
<dbReference type="EMBL" id="BMAV01021668">
    <property type="protein sequence ID" value="GFY75880.1"/>
    <property type="molecule type" value="Genomic_DNA"/>
</dbReference>
<dbReference type="Proteomes" id="UP000886998">
    <property type="component" value="Unassembled WGS sequence"/>
</dbReference>
<evidence type="ECO:0000313" key="3">
    <source>
        <dbReference type="Proteomes" id="UP000886998"/>
    </source>
</evidence>
<organism evidence="2 3">
    <name type="scientific">Trichonephila inaurata madagascariensis</name>
    <dbReference type="NCBI Taxonomy" id="2747483"/>
    <lineage>
        <taxon>Eukaryota</taxon>
        <taxon>Metazoa</taxon>
        <taxon>Ecdysozoa</taxon>
        <taxon>Arthropoda</taxon>
        <taxon>Chelicerata</taxon>
        <taxon>Arachnida</taxon>
        <taxon>Araneae</taxon>
        <taxon>Araneomorphae</taxon>
        <taxon>Entelegynae</taxon>
        <taxon>Araneoidea</taxon>
        <taxon>Nephilidae</taxon>
        <taxon>Trichonephila</taxon>
        <taxon>Trichonephila inaurata</taxon>
    </lineage>
</organism>
<feature type="region of interest" description="Disordered" evidence="1">
    <location>
        <begin position="1"/>
        <end position="24"/>
    </location>
</feature>
<name>A0A8X6YMT1_9ARAC</name>
<proteinExistence type="predicted"/>
<keyword evidence="3" id="KW-1185">Reference proteome</keyword>